<organism evidence="1 2">
    <name type="scientific">Laodelphax striatellus</name>
    <name type="common">Small brown planthopper</name>
    <name type="synonym">Delphax striatella</name>
    <dbReference type="NCBI Taxonomy" id="195883"/>
    <lineage>
        <taxon>Eukaryota</taxon>
        <taxon>Metazoa</taxon>
        <taxon>Ecdysozoa</taxon>
        <taxon>Arthropoda</taxon>
        <taxon>Hexapoda</taxon>
        <taxon>Insecta</taxon>
        <taxon>Pterygota</taxon>
        <taxon>Neoptera</taxon>
        <taxon>Paraneoptera</taxon>
        <taxon>Hemiptera</taxon>
        <taxon>Auchenorrhyncha</taxon>
        <taxon>Fulgoroidea</taxon>
        <taxon>Delphacidae</taxon>
        <taxon>Criomorphinae</taxon>
        <taxon>Laodelphax</taxon>
    </lineage>
</organism>
<gene>
    <name evidence="1" type="ORF">LSTR_LSTR004369</name>
</gene>
<accession>A0A482X9Q4</accession>
<comment type="caution">
    <text evidence="1">The sequence shown here is derived from an EMBL/GenBank/DDBJ whole genome shotgun (WGS) entry which is preliminary data.</text>
</comment>
<evidence type="ECO:0000313" key="2">
    <source>
        <dbReference type="Proteomes" id="UP000291343"/>
    </source>
</evidence>
<dbReference type="AlphaFoldDB" id="A0A482X9Q4"/>
<evidence type="ECO:0000313" key="1">
    <source>
        <dbReference type="EMBL" id="RZF42220.1"/>
    </source>
</evidence>
<name>A0A482X9Q4_LAOST</name>
<proteinExistence type="predicted"/>
<reference evidence="1 2" key="1">
    <citation type="journal article" date="2017" name="Gigascience">
        <title>Genome sequence of the small brown planthopper, Laodelphax striatellus.</title>
        <authorList>
            <person name="Zhu J."/>
            <person name="Jiang F."/>
            <person name="Wang X."/>
            <person name="Yang P."/>
            <person name="Bao Y."/>
            <person name="Zhao W."/>
            <person name="Wang W."/>
            <person name="Lu H."/>
            <person name="Wang Q."/>
            <person name="Cui N."/>
            <person name="Li J."/>
            <person name="Chen X."/>
            <person name="Luo L."/>
            <person name="Yu J."/>
            <person name="Kang L."/>
            <person name="Cui F."/>
        </authorList>
    </citation>
    <scope>NUCLEOTIDE SEQUENCE [LARGE SCALE GENOMIC DNA]</scope>
    <source>
        <strain evidence="1">Lst14</strain>
    </source>
</reference>
<protein>
    <submittedName>
        <fullName evidence="1">Uncharacterized protein</fullName>
    </submittedName>
</protein>
<dbReference type="OrthoDB" id="6106100at2759"/>
<dbReference type="EMBL" id="QKKF02015335">
    <property type="protein sequence ID" value="RZF42220.1"/>
    <property type="molecule type" value="Genomic_DNA"/>
</dbReference>
<dbReference type="Proteomes" id="UP000291343">
    <property type="component" value="Unassembled WGS sequence"/>
</dbReference>
<sequence length="49" mass="5454">MMFKGVPPFLPESTDLDYADVDYASYGPINYKAASIFAAQKKNEPEPLL</sequence>
<keyword evidence="2" id="KW-1185">Reference proteome</keyword>
<dbReference type="InParanoid" id="A0A482X9Q4"/>